<sequence length="224" mass="26064">MKDTSIIGMGFLEKLFAVLFPVVLGTIGWFLPKLIDLVKKIPLFTDSKVIELLDSFNPFWVSIILMIIGVIIGSLLSLTVYSEALKMSIRDTEILINKDDKENRITKSDVKEVFMEDHTVVITGKKGQELLREKTDIKKAKVREGFLYHHYPWSEQDPYADDYKLWTLEDRTVGENVNAILYERRKAIREGDKKKIKHLRMDLNELGFVVKDKGEDQYIRNFHN</sequence>
<dbReference type="InterPro" id="IPR056411">
    <property type="entry name" value="CysS_C"/>
</dbReference>
<dbReference type="RefSeq" id="WP_109769392.1">
    <property type="nucleotide sequence ID" value="NZ_JBBMFN010000076.1"/>
</dbReference>
<dbReference type="Pfam" id="PF23494">
    <property type="entry name" value="bPH_10"/>
    <property type="match status" value="1"/>
</dbReference>
<dbReference type="EMBL" id="JBBMFN010000076">
    <property type="protein sequence ID" value="MEQ2468088.1"/>
    <property type="molecule type" value="Genomic_DNA"/>
</dbReference>
<evidence type="ECO:0008006" key="6">
    <source>
        <dbReference type="Google" id="ProtNLM"/>
    </source>
</evidence>
<feature type="domain" description="Cysteinyl-tRNA ligase anticodon binding" evidence="2">
    <location>
        <begin position="174"/>
        <end position="220"/>
    </location>
</feature>
<comment type="caution">
    <text evidence="4">The sequence shown here is derived from an EMBL/GenBank/DDBJ whole genome shotgun (WGS) entry which is preliminary data.</text>
</comment>
<protein>
    <recommendedName>
        <fullName evidence="6">50S ribosomal protein L29</fullName>
    </recommendedName>
</protein>
<reference evidence="4 5" key="1">
    <citation type="submission" date="2024-03" db="EMBL/GenBank/DDBJ databases">
        <title>Human intestinal bacterial collection.</title>
        <authorList>
            <person name="Pauvert C."/>
            <person name="Hitch T.C.A."/>
            <person name="Clavel T."/>
        </authorList>
    </citation>
    <scope>NUCLEOTIDE SEQUENCE [LARGE SCALE GENOMIC DNA]</scope>
    <source>
        <strain evidence="4 5">CLA-SR-H024</strain>
    </source>
</reference>
<feature type="transmembrane region" description="Helical" evidence="1">
    <location>
        <begin position="59"/>
        <end position="81"/>
    </location>
</feature>
<evidence type="ECO:0000313" key="4">
    <source>
        <dbReference type="EMBL" id="MEQ2468088.1"/>
    </source>
</evidence>
<accession>A0ABV1F3X5</accession>
<evidence type="ECO:0000259" key="2">
    <source>
        <dbReference type="Pfam" id="PF23493"/>
    </source>
</evidence>
<dbReference type="Pfam" id="PF23493">
    <property type="entry name" value="CysS_C"/>
    <property type="match status" value="1"/>
</dbReference>
<organism evidence="4 5">
    <name type="scientific">Niallia hominis</name>
    <dbReference type="NCBI Taxonomy" id="3133173"/>
    <lineage>
        <taxon>Bacteria</taxon>
        <taxon>Bacillati</taxon>
        <taxon>Bacillota</taxon>
        <taxon>Bacilli</taxon>
        <taxon>Bacillales</taxon>
        <taxon>Bacillaceae</taxon>
        <taxon>Niallia</taxon>
    </lineage>
</organism>
<evidence type="ECO:0000313" key="5">
    <source>
        <dbReference type="Proteomes" id="UP001465426"/>
    </source>
</evidence>
<keyword evidence="1" id="KW-0812">Transmembrane</keyword>
<evidence type="ECO:0000256" key="1">
    <source>
        <dbReference type="SAM" id="Phobius"/>
    </source>
</evidence>
<name>A0ABV1F3X5_9BACI</name>
<evidence type="ECO:0000259" key="3">
    <source>
        <dbReference type="Pfam" id="PF23494"/>
    </source>
</evidence>
<keyword evidence="1" id="KW-1133">Transmembrane helix</keyword>
<proteinExistence type="predicted"/>
<keyword evidence="5" id="KW-1185">Reference proteome</keyword>
<feature type="transmembrane region" description="Helical" evidence="1">
    <location>
        <begin position="12"/>
        <end position="31"/>
    </location>
</feature>
<feature type="domain" description="YqeB PH" evidence="3">
    <location>
        <begin position="15"/>
        <end position="154"/>
    </location>
</feature>
<keyword evidence="1" id="KW-0472">Membrane</keyword>
<dbReference type="InterPro" id="IPR057798">
    <property type="entry name" value="PH_YqeB"/>
</dbReference>
<gene>
    <name evidence="4" type="ORF">WMO63_20735</name>
</gene>
<dbReference type="Proteomes" id="UP001465426">
    <property type="component" value="Unassembled WGS sequence"/>
</dbReference>